<protein>
    <submittedName>
        <fullName evidence="2">Uncharacterized protein</fullName>
    </submittedName>
</protein>
<gene>
    <name evidence="2" type="ORF">ATK36_5437</name>
</gene>
<organism evidence="2 3">
    <name type="scientific">Amycolatopsis sulphurea</name>
    <dbReference type="NCBI Taxonomy" id="76022"/>
    <lineage>
        <taxon>Bacteria</taxon>
        <taxon>Bacillati</taxon>
        <taxon>Actinomycetota</taxon>
        <taxon>Actinomycetes</taxon>
        <taxon>Pseudonocardiales</taxon>
        <taxon>Pseudonocardiaceae</taxon>
        <taxon>Amycolatopsis</taxon>
    </lineage>
</organism>
<feature type="region of interest" description="Disordered" evidence="1">
    <location>
        <begin position="165"/>
        <end position="204"/>
    </location>
</feature>
<name>A0A2A9FFS1_9PSEU</name>
<reference evidence="2 3" key="1">
    <citation type="submission" date="2017-10" db="EMBL/GenBank/DDBJ databases">
        <title>Sequencing the genomes of 1000 actinobacteria strains.</title>
        <authorList>
            <person name="Klenk H.-P."/>
        </authorList>
    </citation>
    <scope>NUCLEOTIDE SEQUENCE [LARGE SCALE GENOMIC DNA]</scope>
    <source>
        <strain evidence="2 3">DSM 46092</strain>
    </source>
</reference>
<comment type="caution">
    <text evidence="2">The sequence shown here is derived from an EMBL/GenBank/DDBJ whole genome shotgun (WGS) entry which is preliminary data.</text>
</comment>
<proteinExistence type="predicted"/>
<feature type="compositionally biased region" description="Pro residues" evidence="1">
    <location>
        <begin position="181"/>
        <end position="190"/>
    </location>
</feature>
<sequence>MCEIETRPSPQRAGHPHPNRPATAPVRRGERLKVPAIALPPQGLRVIGSATRRSLRGAPPGNPRHRPAAAVAGAAGGFRDRFRILGSNVSRVGKVASAEREDWHNTRSLLTWPLVDGRATPPASGSRWPIFAAVHGGCLSAHPSGFLPAPAAQCLHACLSATSDRAPREPFAQPRSTPTANPNPPHPSDPPVRHTRTPGVHHQPRNPLICAALPPAGPLHTYADGTPRLPGQPGRPVLKAIPIAVSDAARTRPTPWGRAAWVSRSCGADPPWRAR</sequence>
<dbReference type="AlphaFoldDB" id="A0A2A9FFS1"/>
<evidence type="ECO:0000313" key="2">
    <source>
        <dbReference type="EMBL" id="PFG50224.1"/>
    </source>
</evidence>
<accession>A0A2A9FFS1</accession>
<keyword evidence="3" id="KW-1185">Reference proteome</keyword>
<evidence type="ECO:0000256" key="1">
    <source>
        <dbReference type="SAM" id="MobiDB-lite"/>
    </source>
</evidence>
<feature type="region of interest" description="Disordered" evidence="1">
    <location>
        <begin position="1"/>
        <end position="31"/>
    </location>
</feature>
<dbReference type="Proteomes" id="UP000243542">
    <property type="component" value="Unassembled WGS sequence"/>
</dbReference>
<evidence type="ECO:0000313" key="3">
    <source>
        <dbReference type="Proteomes" id="UP000243542"/>
    </source>
</evidence>
<dbReference type="EMBL" id="PDJK01000002">
    <property type="protein sequence ID" value="PFG50224.1"/>
    <property type="molecule type" value="Genomic_DNA"/>
</dbReference>